<dbReference type="SUPFAM" id="SSF57716">
    <property type="entry name" value="Glucocorticoid receptor-like (DNA-binding domain)"/>
    <property type="match status" value="1"/>
</dbReference>
<keyword evidence="5 10" id="KW-0238">DNA-binding</keyword>
<evidence type="ECO:0000256" key="7">
    <source>
        <dbReference type="ARBA" id="ARBA00023163"/>
    </source>
</evidence>
<evidence type="ECO:0000259" key="12">
    <source>
        <dbReference type="PROSITE" id="PS50071"/>
    </source>
</evidence>
<dbReference type="PANTHER" id="PTHR24082">
    <property type="entry name" value="NUCLEAR HORMONE RECEPTOR"/>
    <property type="match status" value="1"/>
</dbReference>
<evidence type="ECO:0000256" key="3">
    <source>
        <dbReference type="ARBA" id="ARBA00022833"/>
    </source>
</evidence>
<dbReference type="CDD" id="cd00086">
    <property type="entry name" value="homeodomain"/>
    <property type="match status" value="1"/>
</dbReference>
<evidence type="ECO:0000313" key="14">
    <source>
        <dbReference type="EMBL" id="CAD5125588.1"/>
    </source>
</evidence>
<dbReference type="SMART" id="SM00389">
    <property type="entry name" value="HOX"/>
    <property type="match status" value="1"/>
</dbReference>
<gene>
    <name evidence="14" type="ORF">DGYR_LOCUS12938</name>
</gene>
<dbReference type="InterPro" id="IPR008422">
    <property type="entry name" value="KN_HD"/>
</dbReference>
<evidence type="ECO:0000313" key="15">
    <source>
        <dbReference type="Proteomes" id="UP000549394"/>
    </source>
</evidence>
<evidence type="ECO:0000256" key="4">
    <source>
        <dbReference type="ARBA" id="ARBA00023015"/>
    </source>
</evidence>
<dbReference type="GO" id="GO:0000978">
    <property type="term" value="F:RNA polymerase II cis-regulatory region sequence-specific DNA binding"/>
    <property type="evidence" value="ECO:0007669"/>
    <property type="project" value="TreeGrafter"/>
</dbReference>
<comment type="caution">
    <text evidence="14">The sequence shown here is derived from an EMBL/GenBank/DDBJ whole genome shotgun (WGS) entry which is preliminary data.</text>
</comment>
<keyword evidence="1" id="KW-0479">Metal-binding</keyword>
<dbReference type="GO" id="GO:0000122">
    <property type="term" value="P:negative regulation of transcription by RNA polymerase II"/>
    <property type="evidence" value="ECO:0007669"/>
    <property type="project" value="TreeGrafter"/>
</dbReference>
<dbReference type="GO" id="GO:0030154">
    <property type="term" value="P:cell differentiation"/>
    <property type="evidence" value="ECO:0007669"/>
    <property type="project" value="TreeGrafter"/>
</dbReference>
<reference evidence="14 15" key="1">
    <citation type="submission" date="2020-08" db="EMBL/GenBank/DDBJ databases">
        <authorList>
            <person name="Hejnol A."/>
        </authorList>
    </citation>
    <scope>NUCLEOTIDE SEQUENCE [LARGE SCALE GENOMIC DNA]</scope>
</reference>
<dbReference type="GO" id="GO:0045944">
    <property type="term" value="P:positive regulation of transcription by RNA polymerase II"/>
    <property type="evidence" value="ECO:0007669"/>
    <property type="project" value="TreeGrafter"/>
</dbReference>
<dbReference type="GO" id="GO:0008270">
    <property type="term" value="F:zinc ion binding"/>
    <property type="evidence" value="ECO:0007669"/>
    <property type="project" value="UniProtKB-KW"/>
</dbReference>
<sequence>MANSSPPSPSPDYLTLNDITVSSPTENLVFSEFEHLSKIYPEVSIQAIRDPLLFRLQLLEDQRRLAIQNLLVKDDWLLGSVNRYFAVEKQMTLDKVLPVLIHLKEEADKIVVPDFSEFFDGITLMKEEDSSPSEKKRMKVKKRTTILKEWYNSHSEYPYPNRNEVLELARLTDSSKEQVKRWFSNHRNRQNSNTSKVIKERKRKSADNNDESSSKSFLAFETIMSLNNKEINLKPPSDNSNERLILPPCLVCGIESTGRHYGTYSCEACKTFFRRSIQKHKDYKCQNGRRNCSPTLDFAFPCRLCRYIRCVSAGMSLKHIKHGRYSKEKRLLVKHQFTVFQKKKLQLPSLFAHTDTDDLLVRCCCALSKIQDIYWPSEIDNIFEQYEKASTLLAEGTFPMSMYMEVFEATGIELDNRKTFWKLIEKVMEVTGKRWLTIARNFPGIAQLSDFELRQLVRLRVDEIYIILMTSGLHTWKDVGFVARFNEKEYILKKNSISDLTDEVYSSMLRELLLYIDDLKFTFEELTLILALNLVYPDPNHPHFEKGYRRSLYSYDQNLICQGTVINLAALFDPGIIRFKGKWILFPLGLLWGYRVP</sequence>
<dbReference type="InterPro" id="IPR001356">
    <property type="entry name" value="HD"/>
</dbReference>
<accession>A0A7I8WBU1</accession>
<dbReference type="Pfam" id="PF00105">
    <property type="entry name" value="zf-C4"/>
    <property type="match status" value="1"/>
</dbReference>
<keyword evidence="8" id="KW-0675">Receptor</keyword>
<protein>
    <submittedName>
        <fullName evidence="14">DgyrCDS13791</fullName>
    </submittedName>
</protein>
<keyword evidence="3" id="KW-0862">Zinc</keyword>
<evidence type="ECO:0000256" key="11">
    <source>
        <dbReference type="SAM" id="MobiDB-lite"/>
    </source>
</evidence>
<keyword evidence="6 10" id="KW-0371">Homeobox</keyword>
<evidence type="ECO:0000256" key="6">
    <source>
        <dbReference type="ARBA" id="ARBA00023155"/>
    </source>
</evidence>
<dbReference type="GO" id="GO:0005634">
    <property type="term" value="C:nucleus"/>
    <property type="evidence" value="ECO:0007669"/>
    <property type="project" value="UniProtKB-SubCell"/>
</dbReference>
<evidence type="ECO:0000256" key="10">
    <source>
        <dbReference type="PROSITE-ProRule" id="PRU00108"/>
    </source>
</evidence>
<comment type="subcellular location">
    <subcellularLocation>
        <location evidence="10">Nucleus</location>
    </subcellularLocation>
</comment>
<feature type="region of interest" description="Disordered" evidence="11">
    <location>
        <begin position="181"/>
        <end position="213"/>
    </location>
</feature>
<dbReference type="GO" id="GO:0004879">
    <property type="term" value="F:nuclear receptor activity"/>
    <property type="evidence" value="ECO:0007669"/>
    <property type="project" value="TreeGrafter"/>
</dbReference>
<keyword evidence="7" id="KW-0804">Transcription</keyword>
<dbReference type="InterPro" id="IPR050234">
    <property type="entry name" value="Nuclear_hormone_rcpt_NR1"/>
</dbReference>
<dbReference type="OrthoDB" id="5799427at2759"/>
<keyword evidence="4" id="KW-0805">Transcription regulation</keyword>
<dbReference type="Proteomes" id="UP000549394">
    <property type="component" value="Unassembled WGS sequence"/>
</dbReference>
<dbReference type="Pfam" id="PF05920">
    <property type="entry name" value="Homeobox_KN"/>
    <property type="match status" value="1"/>
</dbReference>
<dbReference type="EMBL" id="CAJFCJ010000028">
    <property type="protein sequence ID" value="CAD5125588.1"/>
    <property type="molecule type" value="Genomic_DNA"/>
</dbReference>
<dbReference type="PANTHER" id="PTHR24082:SF473">
    <property type="entry name" value="ECDYSONE-INDUCED PROTEIN 75B, ISOFORM B"/>
    <property type="match status" value="1"/>
</dbReference>
<evidence type="ECO:0000259" key="13">
    <source>
        <dbReference type="PROSITE" id="PS51030"/>
    </source>
</evidence>
<dbReference type="PROSITE" id="PS51030">
    <property type="entry name" value="NUCLEAR_REC_DBD_2"/>
    <property type="match status" value="1"/>
</dbReference>
<dbReference type="InterPro" id="IPR001628">
    <property type="entry name" value="Znf_hrmn_rcpt"/>
</dbReference>
<evidence type="ECO:0000256" key="1">
    <source>
        <dbReference type="ARBA" id="ARBA00022723"/>
    </source>
</evidence>
<name>A0A7I8WBU1_9ANNE</name>
<dbReference type="GO" id="GO:0009755">
    <property type="term" value="P:hormone-mediated signaling pathway"/>
    <property type="evidence" value="ECO:0007669"/>
    <property type="project" value="TreeGrafter"/>
</dbReference>
<dbReference type="InterPro" id="IPR013088">
    <property type="entry name" value="Znf_NHR/GATA"/>
</dbReference>
<dbReference type="PROSITE" id="PS50071">
    <property type="entry name" value="HOMEOBOX_2"/>
    <property type="match status" value="1"/>
</dbReference>
<keyword evidence="2" id="KW-0863">Zinc-finger</keyword>
<dbReference type="SUPFAM" id="SSF46689">
    <property type="entry name" value="Homeodomain-like"/>
    <property type="match status" value="1"/>
</dbReference>
<evidence type="ECO:0000256" key="9">
    <source>
        <dbReference type="ARBA" id="ARBA00023242"/>
    </source>
</evidence>
<dbReference type="SMART" id="SM00399">
    <property type="entry name" value="ZnF_C4"/>
    <property type="match status" value="1"/>
</dbReference>
<proteinExistence type="predicted"/>
<dbReference type="AlphaFoldDB" id="A0A7I8WBU1"/>
<keyword evidence="9 10" id="KW-0539">Nucleus</keyword>
<dbReference type="InterPro" id="IPR009057">
    <property type="entry name" value="Homeodomain-like_sf"/>
</dbReference>
<dbReference type="PRINTS" id="PR00047">
    <property type="entry name" value="STROIDFINGER"/>
</dbReference>
<evidence type="ECO:0000256" key="2">
    <source>
        <dbReference type="ARBA" id="ARBA00022771"/>
    </source>
</evidence>
<keyword evidence="15" id="KW-1185">Reference proteome</keyword>
<dbReference type="Gene3D" id="3.30.50.10">
    <property type="entry name" value="Erythroid Transcription Factor GATA-1, subunit A"/>
    <property type="match status" value="1"/>
</dbReference>
<organism evidence="14 15">
    <name type="scientific">Dimorphilus gyrociliatus</name>
    <dbReference type="NCBI Taxonomy" id="2664684"/>
    <lineage>
        <taxon>Eukaryota</taxon>
        <taxon>Metazoa</taxon>
        <taxon>Spiralia</taxon>
        <taxon>Lophotrochozoa</taxon>
        <taxon>Annelida</taxon>
        <taxon>Polychaeta</taxon>
        <taxon>Polychaeta incertae sedis</taxon>
        <taxon>Dinophilidae</taxon>
        <taxon>Dimorphilus</taxon>
    </lineage>
</organism>
<dbReference type="Gene3D" id="1.10.10.60">
    <property type="entry name" value="Homeodomain-like"/>
    <property type="match status" value="1"/>
</dbReference>
<feature type="domain" description="Homeobox" evidence="12">
    <location>
        <begin position="130"/>
        <end position="193"/>
    </location>
</feature>
<feature type="domain" description="Nuclear receptor" evidence="13">
    <location>
        <begin position="246"/>
        <end position="322"/>
    </location>
</feature>
<feature type="DNA-binding region" description="Homeobox" evidence="10">
    <location>
        <begin position="132"/>
        <end position="194"/>
    </location>
</feature>
<evidence type="ECO:0000256" key="5">
    <source>
        <dbReference type="ARBA" id="ARBA00023125"/>
    </source>
</evidence>
<evidence type="ECO:0000256" key="8">
    <source>
        <dbReference type="ARBA" id="ARBA00023170"/>
    </source>
</evidence>